<evidence type="ECO:0000256" key="1">
    <source>
        <dbReference type="ARBA" id="ARBA00022694"/>
    </source>
</evidence>
<protein>
    <submittedName>
        <fullName evidence="2">Uncharacterized protein</fullName>
    </submittedName>
</protein>
<gene>
    <name evidence="2" type="ORF">A2115_02065</name>
</gene>
<proteinExistence type="predicted"/>
<dbReference type="Gene3D" id="3.30.70.3250">
    <property type="entry name" value="Ribonuclease P, Pop5 subunit"/>
    <property type="match status" value="1"/>
</dbReference>
<dbReference type="AlphaFoldDB" id="A0A1F7WH37"/>
<sequence>MREKVKSSGRTRRRYILFGGGEKKKIEKIILDYLGILGWAKASPVFVEDGKRIILSVARRSVNDVKASFEICEDKINIVKVSGTLKGLGAK</sequence>
<dbReference type="SUPFAM" id="SSF160350">
    <property type="entry name" value="Rnp2-like"/>
    <property type="match status" value="1"/>
</dbReference>
<dbReference type="InterPro" id="IPR038085">
    <property type="entry name" value="Rnp2-like_sf"/>
</dbReference>
<reference evidence="2 3" key="1">
    <citation type="journal article" date="2016" name="Nat. Commun.">
        <title>Thousands of microbial genomes shed light on interconnected biogeochemical processes in an aquifer system.</title>
        <authorList>
            <person name="Anantharaman K."/>
            <person name="Brown C.T."/>
            <person name="Hug L.A."/>
            <person name="Sharon I."/>
            <person name="Castelle C.J."/>
            <person name="Probst A.J."/>
            <person name="Thomas B.C."/>
            <person name="Singh A."/>
            <person name="Wilkins M.J."/>
            <person name="Karaoz U."/>
            <person name="Brodie E.L."/>
            <person name="Williams K.H."/>
            <person name="Hubbard S.S."/>
            <person name="Banfield J.F."/>
        </authorList>
    </citation>
    <scope>NUCLEOTIDE SEQUENCE [LARGE SCALE GENOMIC DNA]</scope>
</reference>
<dbReference type="Proteomes" id="UP000176198">
    <property type="component" value="Unassembled WGS sequence"/>
</dbReference>
<dbReference type="STRING" id="1802471.A2115_02065"/>
<comment type="caution">
    <text evidence="2">The sequence shown here is derived from an EMBL/GenBank/DDBJ whole genome shotgun (WGS) entry which is preliminary data.</text>
</comment>
<dbReference type="GO" id="GO:1902555">
    <property type="term" value="C:endoribonuclease complex"/>
    <property type="evidence" value="ECO:0007669"/>
    <property type="project" value="UniProtKB-ARBA"/>
</dbReference>
<evidence type="ECO:0000313" key="3">
    <source>
        <dbReference type="Proteomes" id="UP000176198"/>
    </source>
</evidence>
<dbReference type="GO" id="GO:0008033">
    <property type="term" value="P:tRNA processing"/>
    <property type="evidence" value="ECO:0007669"/>
    <property type="project" value="UniProtKB-KW"/>
</dbReference>
<dbReference type="GO" id="GO:1990904">
    <property type="term" value="C:ribonucleoprotein complex"/>
    <property type="evidence" value="ECO:0007669"/>
    <property type="project" value="UniProtKB-ARBA"/>
</dbReference>
<name>A0A1F7WH37_9BACT</name>
<evidence type="ECO:0000313" key="2">
    <source>
        <dbReference type="EMBL" id="OGM02133.1"/>
    </source>
</evidence>
<accession>A0A1F7WH37</accession>
<organism evidence="2 3">
    <name type="scientific">Candidatus Woesebacteria bacterium GWA1_41_8</name>
    <dbReference type="NCBI Taxonomy" id="1802471"/>
    <lineage>
        <taxon>Bacteria</taxon>
        <taxon>Candidatus Woeseibacteriota</taxon>
    </lineage>
</organism>
<dbReference type="EMBL" id="MGFJ01000029">
    <property type="protein sequence ID" value="OGM02133.1"/>
    <property type="molecule type" value="Genomic_DNA"/>
</dbReference>
<keyword evidence="1" id="KW-0819">tRNA processing</keyword>